<evidence type="ECO:0000256" key="1">
    <source>
        <dbReference type="SAM" id="MobiDB-lite"/>
    </source>
</evidence>
<evidence type="ECO:0000313" key="4">
    <source>
        <dbReference type="Proteomes" id="UP000305948"/>
    </source>
</evidence>
<keyword evidence="4" id="KW-1185">Reference proteome</keyword>
<gene>
    <name evidence="3" type="ORF">OE88DRAFT_1653619</name>
</gene>
<dbReference type="InterPro" id="IPR031915">
    <property type="entry name" value="Clr2_N"/>
</dbReference>
<dbReference type="AlphaFoldDB" id="A0A5C3NB18"/>
<dbReference type="OrthoDB" id="2421327at2759"/>
<organism evidence="3 4">
    <name type="scientific">Heliocybe sulcata</name>
    <dbReference type="NCBI Taxonomy" id="5364"/>
    <lineage>
        <taxon>Eukaryota</taxon>
        <taxon>Fungi</taxon>
        <taxon>Dikarya</taxon>
        <taxon>Basidiomycota</taxon>
        <taxon>Agaricomycotina</taxon>
        <taxon>Agaricomycetes</taxon>
        <taxon>Gloeophyllales</taxon>
        <taxon>Gloeophyllaceae</taxon>
        <taxon>Heliocybe</taxon>
    </lineage>
</organism>
<dbReference type="Pfam" id="PF16761">
    <property type="entry name" value="Clr2_transil"/>
    <property type="match status" value="1"/>
</dbReference>
<feature type="region of interest" description="Disordered" evidence="1">
    <location>
        <begin position="188"/>
        <end position="211"/>
    </location>
</feature>
<dbReference type="PANTHER" id="PTHR38046">
    <property type="entry name" value="CRYPTIC LOCI REGULATOR 2"/>
    <property type="match status" value="1"/>
</dbReference>
<accession>A0A5C3NB18</accession>
<feature type="region of interest" description="Disordered" evidence="1">
    <location>
        <begin position="1"/>
        <end position="21"/>
    </location>
</feature>
<dbReference type="GO" id="GO:0070824">
    <property type="term" value="C:SHREC complex"/>
    <property type="evidence" value="ECO:0007669"/>
    <property type="project" value="InterPro"/>
</dbReference>
<evidence type="ECO:0000313" key="3">
    <source>
        <dbReference type="EMBL" id="TFK55009.1"/>
    </source>
</evidence>
<sequence length="238" mass="27022">MAAGRATSMAIRGRRRTDGPTYKVQKSIDSELVLITLRRSDGDPSRWPSAEMMERVVDEQGRVDYFGEPTEKESKLWRKKIGSFLARYPLAAYGVSLDSYQCYLKKFPSGYILLTRISGNKDAPRRDCYLYGGQRRYDSPAEWCCHSKWLAEDCPMKWGGKRRDCECVVCDGTTPQLVLSAKYNLNDVDEPRRGSGKKKRTRRESQVDRPIMAKDYTKLNHDSVQMCPAAGSSLASGH</sequence>
<dbReference type="Proteomes" id="UP000305948">
    <property type="component" value="Unassembled WGS sequence"/>
</dbReference>
<dbReference type="GO" id="GO:0033553">
    <property type="term" value="C:rDNA heterochromatin"/>
    <property type="evidence" value="ECO:0007669"/>
    <property type="project" value="TreeGrafter"/>
</dbReference>
<dbReference type="STRING" id="5364.A0A5C3NB18"/>
<dbReference type="InterPro" id="IPR038986">
    <property type="entry name" value="Clr2"/>
</dbReference>
<reference evidence="3 4" key="1">
    <citation type="journal article" date="2019" name="Nat. Ecol. Evol.">
        <title>Megaphylogeny resolves global patterns of mushroom evolution.</title>
        <authorList>
            <person name="Varga T."/>
            <person name="Krizsan K."/>
            <person name="Foldi C."/>
            <person name="Dima B."/>
            <person name="Sanchez-Garcia M."/>
            <person name="Sanchez-Ramirez S."/>
            <person name="Szollosi G.J."/>
            <person name="Szarkandi J.G."/>
            <person name="Papp V."/>
            <person name="Albert L."/>
            <person name="Andreopoulos W."/>
            <person name="Angelini C."/>
            <person name="Antonin V."/>
            <person name="Barry K.W."/>
            <person name="Bougher N.L."/>
            <person name="Buchanan P."/>
            <person name="Buyck B."/>
            <person name="Bense V."/>
            <person name="Catcheside P."/>
            <person name="Chovatia M."/>
            <person name="Cooper J."/>
            <person name="Damon W."/>
            <person name="Desjardin D."/>
            <person name="Finy P."/>
            <person name="Geml J."/>
            <person name="Haridas S."/>
            <person name="Hughes K."/>
            <person name="Justo A."/>
            <person name="Karasinski D."/>
            <person name="Kautmanova I."/>
            <person name="Kiss B."/>
            <person name="Kocsube S."/>
            <person name="Kotiranta H."/>
            <person name="LaButti K.M."/>
            <person name="Lechner B.E."/>
            <person name="Liimatainen K."/>
            <person name="Lipzen A."/>
            <person name="Lukacs Z."/>
            <person name="Mihaltcheva S."/>
            <person name="Morgado L.N."/>
            <person name="Niskanen T."/>
            <person name="Noordeloos M.E."/>
            <person name="Ohm R.A."/>
            <person name="Ortiz-Santana B."/>
            <person name="Ovrebo C."/>
            <person name="Racz N."/>
            <person name="Riley R."/>
            <person name="Savchenko A."/>
            <person name="Shiryaev A."/>
            <person name="Soop K."/>
            <person name="Spirin V."/>
            <person name="Szebenyi C."/>
            <person name="Tomsovsky M."/>
            <person name="Tulloss R.E."/>
            <person name="Uehling J."/>
            <person name="Grigoriev I.V."/>
            <person name="Vagvolgyi C."/>
            <person name="Papp T."/>
            <person name="Martin F.M."/>
            <person name="Miettinen O."/>
            <person name="Hibbett D.S."/>
            <person name="Nagy L.G."/>
        </authorList>
    </citation>
    <scope>NUCLEOTIDE SEQUENCE [LARGE SCALE GENOMIC DNA]</scope>
    <source>
        <strain evidence="3 4">OMC1185</strain>
    </source>
</reference>
<dbReference type="PANTHER" id="PTHR38046:SF1">
    <property type="entry name" value="CRYPTIC LOCI REGULATOR 2"/>
    <property type="match status" value="1"/>
</dbReference>
<protein>
    <recommendedName>
        <fullName evidence="2">Cryptic loci regulator 2 N-terminal domain-containing protein</fullName>
    </recommendedName>
</protein>
<dbReference type="GO" id="GO:0030466">
    <property type="term" value="P:silent mating-type cassette heterochromatin formation"/>
    <property type="evidence" value="ECO:0007669"/>
    <property type="project" value="TreeGrafter"/>
</dbReference>
<proteinExistence type="predicted"/>
<evidence type="ECO:0000259" key="2">
    <source>
        <dbReference type="Pfam" id="PF16761"/>
    </source>
</evidence>
<dbReference type="GO" id="GO:0031934">
    <property type="term" value="C:mating-type region heterochromatin"/>
    <property type="evidence" value="ECO:0007669"/>
    <property type="project" value="TreeGrafter"/>
</dbReference>
<name>A0A5C3NB18_9AGAM</name>
<feature type="domain" description="Cryptic loci regulator 2 N-terminal" evidence="2">
    <location>
        <begin position="103"/>
        <end position="170"/>
    </location>
</feature>
<dbReference type="EMBL" id="ML213505">
    <property type="protein sequence ID" value="TFK55009.1"/>
    <property type="molecule type" value="Genomic_DNA"/>
</dbReference>